<protein>
    <recommendedName>
        <fullName evidence="5">2-oxoglutarate-dependent dioxygenase DAO</fullName>
    </recommendedName>
    <alternativeName>
        <fullName evidence="6">Protein DIOXYGENASE FOR AUXIN OXIDATION</fullName>
    </alternativeName>
</protein>
<dbReference type="ExpressionAtlas" id="C5XJV2">
    <property type="expression patterns" value="baseline and differential"/>
</dbReference>
<evidence type="ECO:0000256" key="2">
    <source>
        <dbReference type="ARBA" id="ARBA00022723"/>
    </source>
</evidence>
<dbReference type="GO" id="GO:0046872">
    <property type="term" value="F:metal ion binding"/>
    <property type="evidence" value="ECO:0007669"/>
    <property type="project" value="UniProtKB-KW"/>
</dbReference>
<dbReference type="OMA" id="GESFSIW"/>
<dbReference type="PANTHER" id="PTHR47990">
    <property type="entry name" value="2-OXOGLUTARATE (2OG) AND FE(II)-DEPENDENT OXYGENASE SUPERFAMILY PROTEIN-RELATED"/>
    <property type="match status" value="1"/>
</dbReference>
<name>C5XJV2_SORBI</name>
<dbReference type="PROSITE" id="PS51471">
    <property type="entry name" value="FE2OG_OXY"/>
    <property type="match status" value="1"/>
</dbReference>
<dbReference type="InParanoid" id="C5XJV2"/>
<comment type="similarity">
    <text evidence="1 7">Belongs to the iron/ascorbate-dependent oxidoreductase family.</text>
</comment>
<dbReference type="STRING" id="4558.C5XJV2"/>
<keyword evidence="7" id="KW-0408">Iron</keyword>
<keyword evidence="7" id="KW-0560">Oxidoreductase</keyword>
<reference evidence="10" key="2">
    <citation type="journal article" date="2018" name="Plant J.">
        <title>The Sorghum bicolor reference genome: improved assembly, gene annotations, a transcriptome atlas, and signatures of genome organization.</title>
        <authorList>
            <person name="McCormick R.F."/>
            <person name="Truong S.K."/>
            <person name="Sreedasyam A."/>
            <person name="Jenkins J."/>
            <person name="Shu S."/>
            <person name="Sims D."/>
            <person name="Kennedy M."/>
            <person name="Amirebrahimi M."/>
            <person name="Weers B.D."/>
            <person name="McKinley B."/>
            <person name="Mattison A."/>
            <person name="Morishige D.T."/>
            <person name="Grimwood J."/>
            <person name="Schmutz J."/>
            <person name="Mullet J.E."/>
        </authorList>
    </citation>
    <scope>NUCLEOTIDE SEQUENCE [LARGE SCALE GENOMIC DNA]</scope>
    <source>
        <strain evidence="10">cv. BTx623</strain>
    </source>
</reference>
<evidence type="ECO:0000313" key="10">
    <source>
        <dbReference type="Proteomes" id="UP000000768"/>
    </source>
</evidence>
<evidence type="ECO:0000259" key="8">
    <source>
        <dbReference type="PROSITE" id="PS51471"/>
    </source>
</evidence>
<keyword evidence="2 7" id="KW-0479">Metal-binding</keyword>
<gene>
    <name evidence="9" type="ORF">SORBI_3003G157500</name>
</gene>
<dbReference type="Gene3D" id="2.60.120.330">
    <property type="entry name" value="B-lactam Antibiotic, Isopenicillin N Synthase, Chain"/>
    <property type="match status" value="1"/>
</dbReference>
<dbReference type="FunFam" id="2.60.120.330:FF:000017">
    <property type="entry name" value="2-oxoglutarate-dependent dioxygenase DAO"/>
    <property type="match status" value="1"/>
</dbReference>
<dbReference type="OrthoDB" id="288590at2759"/>
<dbReference type="EMBL" id="CM000762">
    <property type="protein sequence ID" value="EES02915.1"/>
    <property type="molecule type" value="Genomic_DNA"/>
</dbReference>
<feature type="domain" description="Fe2OG dioxygenase" evidence="8">
    <location>
        <begin position="156"/>
        <end position="257"/>
    </location>
</feature>
<dbReference type="InterPro" id="IPR050231">
    <property type="entry name" value="Iron_ascorbate_oxido_reductase"/>
</dbReference>
<sequence>MDIPKVDLRGVEPGVPGRWEEARAAVTASMVAHGCVVVACDALEPALREVMFGRALPELFELPPETKQRNVSARWFRSYMARAETDYESVCVNEPTDNGNIHEFTNLFWPQGNPEFSGIMLRFANNLLQLDQTLQRMTLEGLGVREDTIRSHLRSLTHSLRASRFGVQQDTGSRRLSMAVHRDFNMSTLVVQHEVEGLEVLAKDGSWLPTRAEPDTFTFQAGELFTILTNGRVPASVHRVRTLSNRERFSLVFGSWSADGDEVSAMDDLVDGEHPLMYNPCRLDEYVDFLFIKEGRKLVHPLKAFCGVHKGTSME</sequence>
<evidence type="ECO:0000313" key="9">
    <source>
        <dbReference type="EMBL" id="EES02915.1"/>
    </source>
</evidence>
<proteinExistence type="inferred from homology"/>
<evidence type="ECO:0000256" key="1">
    <source>
        <dbReference type="ARBA" id="ARBA00008056"/>
    </source>
</evidence>
<comment type="function">
    <text evidence="4">2-oxoglutarate-dependent dioxygenase essential for auxin catabolism and maintenance of auxin homeostasis in reproductive organs. Catalyzes the irreversible oxidation of indole-3-acetic acid (IAA) to the biologically inactive 2-oxoindole-3-acetic acid (OxIAA).</text>
</comment>
<dbReference type="GO" id="GO:0051213">
    <property type="term" value="F:dioxygenase activity"/>
    <property type="evidence" value="ECO:0007669"/>
    <property type="project" value="UniProtKB-KW"/>
</dbReference>
<dbReference type="Gramene" id="EES02915">
    <property type="protein sequence ID" value="EES02915"/>
    <property type="gene ID" value="SORBI_3003G157500"/>
</dbReference>
<dbReference type="Proteomes" id="UP000000768">
    <property type="component" value="Chromosome 3"/>
</dbReference>
<dbReference type="InterPro" id="IPR044861">
    <property type="entry name" value="IPNS-like_FE2OG_OXY"/>
</dbReference>
<evidence type="ECO:0000256" key="5">
    <source>
        <dbReference type="ARBA" id="ARBA00074102"/>
    </source>
</evidence>
<keyword evidence="10" id="KW-1185">Reference proteome</keyword>
<dbReference type="Pfam" id="PF03171">
    <property type="entry name" value="2OG-FeII_Oxy"/>
    <property type="match status" value="1"/>
</dbReference>
<evidence type="ECO:0000256" key="6">
    <source>
        <dbReference type="ARBA" id="ARBA00076740"/>
    </source>
</evidence>
<dbReference type="AlphaFoldDB" id="C5XJV2"/>
<dbReference type="SUPFAM" id="SSF51197">
    <property type="entry name" value="Clavaminate synthase-like"/>
    <property type="match status" value="1"/>
</dbReference>
<dbReference type="InterPro" id="IPR005123">
    <property type="entry name" value="Oxoglu/Fe-dep_dioxygenase_dom"/>
</dbReference>
<dbReference type="HOGENOM" id="CLU_010119_3_1_1"/>
<accession>C5XJV2</accession>
<evidence type="ECO:0000256" key="4">
    <source>
        <dbReference type="ARBA" id="ARBA00054658"/>
    </source>
</evidence>
<reference evidence="9 10" key="1">
    <citation type="journal article" date="2009" name="Nature">
        <title>The Sorghum bicolor genome and the diversification of grasses.</title>
        <authorList>
            <person name="Paterson A.H."/>
            <person name="Bowers J.E."/>
            <person name="Bruggmann R."/>
            <person name="Dubchak I."/>
            <person name="Grimwood J."/>
            <person name="Gundlach H."/>
            <person name="Haberer G."/>
            <person name="Hellsten U."/>
            <person name="Mitros T."/>
            <person name="Poliakov A."/>
            <person name="Schmutz J."/>
            <person name="Spannagl M."/>
            <person name="Tang H."/>
            <person name="Wang X."/>
            <person name="Wicker T."/>
            <person name="Bharti A.K."/>
            <person name="Chapman J."/>
            <person name="Feltus F.A."/>
            <person name="Gowik U."/>
            <person name="Grigoriev I.V."/>
            <person name="Lyons E."/>
            <person name="Maher C.A."/>
            <person name="Martis M."/>
            <person name="Narechania A."/>
            <person name="Otillar R.P."/>
            <person name="Penning B.W."/>
            <person name="Salamov A.A."/>
            <person name="Wang Y."/>
            <person name="Zhang L."/>
            <person name="Carpita N.C."/>
            <person name="Freeling M."/>
            <person name="Gingle A.R."/>
            <person name="Hash C.T."/>
            <person name="Keller B."/>
            <person name="Klein P."/>
            <person name="Kresovich S."/>
            <person name="McCann M.C."/>
            <person name="Ming R."/>
            <person name="Peterson D.G."/>
            <person name="Mehboob-ur-Rahman"/>
            <person name="Ware D."/>
            <person name="Westhoff P."/>
            <person name="Mayer K.F."/>
            <person name="Messing J."/>
            <person name="Rokhsar D.S."/>
        </authorList>
    </citation>
    <scope>NUCLEOTIDE SEQUENCE [LARGE SCALE GENOMIC DNA]</scope>
    <source>
        <strain evidence="10">cv. BTx623</strain>
    </source>
</reference>
<evidence type="ECO:0000256" key="7">
    <source>
        <dbReference type="RuleBase" id="RU003682"/>
    </source>
</evidence>
<keyword evidence="3" id="KW-0223">Dioxygenase</keyword>
<dbReference type="eggNOG" id="KOG0143">
    <property type="taxonomic scope" value="Eukaryota"/>
</dbReference>
<evidence type="ECO:0000256" key="3">
    <source>
        <dbReference type="ARBA" id="ARBA00022964"/>
    </source>
</evidence>
<organism evidence="9 10">
    <name type="scientific">Sorghum bicolor</name>
    <name type="common">Sorghum</name>
    <name type="synonym">Sorghum vulgare</name>
    <dbReference type="NCBI Taxonomy" id="4558"/>
    <lineage>
        <taxon>Eukaryota</taxon>
        <taxon>Viridiplantae</taxon>
        <taxon>Streptophyta</taxon>
        <taxon>Embryophyta</taxon>
        <taxon>Tracheophyta</taxon>
        <taxon>Spermatophyta</taxon>
        <taxon>Magnoliopsida</taxon>
        <taxon>Liliopsida</taxon>
        <taxon>Poales</taxon>
        <taxon>Poaceae</taxon>
        <taxon>PACMAD clade</taxon>
        <taxon>Panicoideae</taxon>
        <taxon>Andropogonodae</taxon>
        <taxon>Andropogoneae</taxon>
        <taxon>Sorghinae</taxon>
        <taxon>Sorghum</taxon>
    </lineage>
</organism>
<dbReference type="KEGG" id="sbi:8075324"/>
<dbReference type="InterPro" id="IPR027443">
    <property type="entry name" value="IPNS-like_sf"/>
</dbReference>